<dbReference type="AlphaFoldDB" id="A0A059CBI3"/>
<evidence type="ECO:0000313" key="2">
    <source>
        <dbReference type="EMBL" id="KCW75521.1"/>
    </source>
</evidence>
<sequence length="102" mass="10401">MARDEAEQPAIVIGRTAYIMKFPPPLSALPIVASTSRRPHLAIASTAQVPPAALASLFVGISLAPLLVGQVTFVMGPVLMPLGRPSGFVLLRGGNGVGSGDA</sequence>
<dbReference type="Gramene" id="KCW75521">
    <property type="protein sequence ID" value="KCW75521"/>
    <property type="gene ID" value="EUGRSUZ_E04284"/>
</dbReference>
<gene>
    <name evidence="2" type="ORF">EUGRSUZ_E04284</name>
</gene>
<keyword evidence="1" id="KW-0812">Transmembrane</keyword>
<evidence type="ECO:0000256" key="1">
    <source>
        <dbReference type="SAM" id="Phobius"/>
    </source>
</evidence>
<protein>
    <submittedName>
        <fullName evidence="2">Uncharacterized protein</fullName>
    </submittedName>
</protein>
<reference evidence="2" key="1">
    <citation type="submission" date="2013-07" db="EMBL/GenBank/DDBJ databases">
        <title>The genome of Eucalyptus grandis.</title>
        <authorList>
            <person name="Schmutz J."/>
            <person name="Hayes R."/>
            <person name="Myburg A."/>
            <person name="Tuskan G."/>
            <person name="Grattapaglia D."/>
            <person name="Rokhsar D.S."/>
        </authorList>
    </citation>
    <scope>NUCLEOTIDE SEQUENCE</scope>
    <source>
        <tissue evidence="2">Leaf extractions</tissue>
    </source>
</reference>
<dbReference type="EMBL" id="KK198757">
    <property type="protein sequence ID" value="KCW75521.1"/>
    <property type="molecule type" value="Genomic_DNA"/>
</dbReference>
<organism evidence="2">
    <name type="scientific">Eucalyptus grandis</name>
    <name type="common">Flooded gum</name>
    <dbReference type="NCBI Taxonomy" id="71139"/>
    <lineage>
        <taxon>Eukaryota</taxon>
        <taxon>Viridiplantae</taxon>
        <taxon>Streptophyta</taxon>
        <taxon>Embryophyta</taxon>
        <taxon>Tracheophyta</taxon>
        <taxon>Spermatophyta</taxon>
        <taxon>Magnoliopsida</taxon>
        <taxon>eudicotyledons</taxon>
        <taxon>Gunneridae</taxon>
        <taxon>Pentapetalae</taxon>
        <taxon>rosids</taxon>
        <taxon>malvids</taxon>
        <taxon>Myrtales</taxon>
        <taxon>Myrtaceae</taxon>
        <taxon>Myrtoideae</taxon>
        <taxon>Eucalypteae</taxon>
        <taxon>Eucalyptus</taxon>
    </lineage>
</organism>
<keyword evidence="1" id="KW-0472">Membrane</keyword>
<accession>A0A059CBI3</accession>
<feature type="transmembrane region" description="Helical" evidence="1">
    <location>
        <begin position="57"/>
        <end position="82"/>
    </location>
</feature>
<proteinExistence type="predicted"/>
<name>A0A059CBI3_EUCGR</name>
<dbReference type="InParanoid" id="A0A059CBI3"/>
<keyword evidence="1" id="KW-1133">Transmembrane helix</keyword>